<keyword evidence="2" id="KW-1185">Reference proteome</keyword>
<evidence type="ECO:0000313" key="2">
    <source>
        <dbReference type="Proteomes" id="UP000524535"/>
    </source>
</evidence>
<dbReference type="AlphaFoldDB" id="A0A7W6TE42"/>
<organism evidence="1 2">
    <name type="scientific">Aliirhizobium cellulosilyticum</name>
    <dbReference type="NCBI Taxonomy" id="393664"/>
    <lineage>
        <taxon>Bacteria</taxon>
        <taxon>Pseudomonadati</taxon>
        <taxon>Pseudomonadota</taxon>
        <taxon>Alphaproteobacteria</taxon>
        <taxon>Hyphomicrobiales</taxon>
        <taxon>Rhizobiaceae</taxon>
        <taxon>Aliirhizobium</taxon>
    </lineage>
</organism>
<dbReference type="EMBL" id="JACIGY010000002">
    <property type="protein sequence ID" value="MBB4411826.1"/>
    <property type="molecule type" value="Genomic_DNA"/>
</dbReference>
<proteinExistence type="predicted"/>
<reference evidence="1 2" key="1">
    <citation type="submission" date="2020-08" db="EMBL/GenBank/DDBJ databases">
        <title>Genomic Encyclopedia of Type Strains, Phase IV (KMG-V): Genome sequencing to study the core and pangenomes of soil and plant-associated prokaryotes.</title>
        <authorList>
            <person name="Whitman W."/>
        </authorList>
    </citation>
    <scope>NUCLEOTIDE SEQUENCE [LARGE SCALE GENOMIC DNA]</scope>
    <source>
        <strain evidence="1 2">SEMIA 444</strain>
    </source>
</reference>
<dbReference type="InterPro" id="IPR019292">
    <property type="entry name" value="McrC"/>
</dbReference>
<sequence length="464" mass="52041">MTMRGLGAVTVFEYQHLVAGPGFGEVIGIPDAVFAWLESECLRASGIGDAAWARPGLRHGRRTIQMTNSVGVIRAPGGFQIEVLPKIGKVAADGGSSARSLLLDMLSCLGEFRHIRKDRAELQARRMPLFEVFVSQFLEGVRKVLQRGLASGYNPLEENLASLRGKLLFSENLKKNLVRPDRFFAALDEFTQNRPENRLIHSALAAVADQTRSPANQRLAQELRFAFAEVPRSADIDRDFAGLARQRGMDHYEEPLAWARLLLSGHSPITGIGSSNAPTLLFPMEALFEAFVAKHMRRQLKEGHQLQVQRSSRYLVHHAGRRMFCMRPDLVVTRSMSNVLLADTKWKLIDEEAAFRAKYWLSQSDFYQMYAYGHSYLGATGDVVLLYPATGQFKGPLAPFTFPDRPGLTLWVLPFSLDTKRILLPEKEEPRLERLLRVFKSFGLGETFRGDTPFPAQAVPREGD</sequence>
<accession>A0A7W6TE42</accession>
<gene>
    <name evidence="1" type="ORF">GGE31_002331</name>
</gene>
<dbReference type="PANTHER" id="PTHR38733">
    <property type="entry name" value="PROTEIN MCRC"/>
    <property type="match status" value="1"/>
</dbReference>
<dbReference type="Pfam" id="PF10117">
    <property type="entry name" value="McrBC"/>
    <property type="match status" value="1"/>
</dbReference>
<comment type="caution">
    <text evidence="1">The sequence shown here is derived from an EMBL/GenBank/DDBJ whole genome shotgun (WGS) entry which is preliminary data.</text>
</comment>
<dbReference type="Proteomes" id="UP000524535">
    <property type="component" value="Unassembled WGS sequence"/>
</dbReference>
<name>A0A7W6TE42_9HYPH</name>
<dbReference type="RefSeq" id="WP_183823193.1">
    <property type="nucleotide sequence ID" value="NZ_JACIGY010000002.1"/>
</dbReference>
<evidence type="ECO:0000313" key="1">
    <source>
        <dbReference type="EMBL" id="MBB4411826.1"/>
    </source>
</evidence>
<protein>
    <submittedName>
        <fullName evidence="1">5-methylcytosine-specific restriction enzyme subunit McrC</fullName>
    </submittedName>
</protein>
<dbReference type="PANTHER" id="PTHR38733:SF1">
    <property type="entry name" value="TYPE IV METHYL-DIRECTED RESTRICTION ENZYME ECOKMCRBC"/>
    <property type="match status" value="1"/>
</dbReference>